<gene>
    <name evidence="4" type="ORF">J4215_04770</name>
</gene>
<dbReference type="InterPro" id="IPR000086">
    <property type="entry name" value="NUDIX_hydrolase_dom"/>
</dbReference>
<dbReference type="PANTHER" id="PTHR43046">
    <property type="entry name" value="GDP-MANNOSE MANNOSYL HYDROLASE"/>
    <property type="match status" value="1"/>
</dbReference>
<dbReference type="InterPro" id="IPR020084">
    <property type="entry name" value="NUDIX_hydrolase_CS"/>
</dbReference>
<evidence type="ECO:0000313" key="5">
    <source>
        <dbReference type="Proteomes" id="UP000675968"/>
    </source>
</evidence>
<dbReference type="PANTHER" id="PTHR43046:SF14">
    <property type="entry name" value="MUTT_NUDIX FAMILY PROTEIN"/>
    <property type="match status" value="1"/>
</dbReference>
<organism evidence="4 5">
    <name type="scientific">Candidatus Iainarchaeum sp</name>
    <dbReference type="NCBI Taxonomy" id="3101447"/>
    <lineage>
        <taxon>Archaea</taxon>
        <taxon>Candidatus Iainarchaeota</taxon>
        <taxon>Candidatus Iainarchaeia</taxon>
        <taxon>Candidatus Iainarchaeales</taxon>
        <taxon>Candidatus Iainarchaeaceae</taxon>
        <taxon>Candidatus Iainarchaeum</taxon>
    </lineage>
</organism>
<dbReference type="InterPro" id="IPR015797">
    <property type="entry name" value="NUDIX_hydrolase-like_dom_sf"/>
</dbReference>
<dbReference type="AlphaFoldDB" id="A0A8T4LEZ4"/>
<keyword evidence="2" id="KW-0378">Hydrolase</keyword>
<reference evidence="4" key="1">
    <citation type="submission" date="2021-03" db="EMBL/GenBank/DDBJ databases">
        <authorList>
            <person name="Jaffe A."/>
        </authorList>
    </citation>
    <scope>NUCLEOTIDE SEQUENCE</scope>
    <source>
        <strain evidence="4">RIFCSPLOWO2_01_FULL_AR10_48_17</strain>
    </source>
</reference>
<dbReference type="Pfam" id="PF00293">
    <property type="entry name" value="NUDIX"/>
    <property type="match status" value="1"/>
</dbReference>
<name>A0A8T4LEZ4_9ARCH</name>
<comment type="cofactor">
    <cofactor evidence="1">
        <name>Mg(2+)</name>
        <dbReference type="ChEBI" id="CHEBI:18420"/>
    </cofactor>
</comment>
<evidence type="ECO:0000259" key="3">
    <source>
        <dbReference type="PROSITE" id="PS51462"/>
    </source>
</evidence>
<dbReference type="PROSITE" id="PS51462">
    <property type="entry name" value="NUDIX"/>
    <property type="match status" value="1"/>
</dbReference>
<dbReference type="EMBL" id="JAGVWC010000011">
    <property type="protein sequence ID" value="MBS3061865.1"/>
    <property type="molecule type" value="Genomic_DNA"/>
</dbReference>
<evidence type="ECO:0000256" key="2">
    <source>
        <dbReference type="ARBA" id="ARBA00022801"/>
    </source>
</evidence>
<proteinExistence type="predicted"/>
<reference evidence="4" key="2">
    <citation type="submission" date="2021-05" db="EMBL/GenBank/DDBJ databases">
        <title>Protein family content uncovers lineage relationships and bacterial pathway maintenance mechanisms in DPANN archaea.</title>
        <authorList>
            <person name="Castelle C.J."/>
            <person name="Meheust R."/>
            <person name="Jaffe A.L."/>
            <person name="Seitz K."/>
            <person name="Gong X."/>
            <person name="Baker B.J."/>
            <person name="Banfield J.F."/>
        </authorList>
    </citation>
    <scope>NUCLEOTIDE SEQUENCE</scope>
    <source>
        <strain evidence="4">RIFCSPLOWO2_01_FULL_AR10_48_17</strain>
    </source>
</reference>
<dbReference type="SUPFAM" id="SSF55811">
    <property type="entry name" value="Nudix"/>
    <property type="match status" value="1"/>
</dbReference>
<accession>A0A8T4LEZ4</accession>
<dbReference type="Proteomes" id="UP000675968">
    <property type="component" value="Unassembled WGS sequence"/>
</dbReference>
<dbReference type="Gene3D" id="3.90.79.10">
    <property type="entry name" value="Nucleoside Triphosphate Pyrophosphohydrolase"/>
    <property type="match status" value="1"/>
</dbReference>
<feature type="domain" description="Nudix hydrolase" evidence="3">
    <location>
        <begin position="2"/>
        <end position="137"/>
    </location>
</feature>
<comment type="caution">
    <text evidence="4">The sequence shown here is derived from an EMBL/GenBank/DDBJ whole genome shotgun (WGS) entry which is preliminary data.</text>
</comment>
<evidence type="ECO:0000313" key="4">
    <source>
        <dbReference type="EMBL" id="MBS3061865.1"/>
    </source>
</evidence>
<sequence length="137" mass="15732">MLPRMFVAMKAFVEYNGKILLLREGAKSPSAGKFGVPGGRVEPGEHFLDCLHRELIEETGLNIEIEKPFFVGEWRPVVRGEQWHIVGTFFSCKASSMNVTLDSEHDRFVWINPLEYKKFAIMPPEDEAFKAYIAQKR</sequence>
<protein>
    <submittedName>
        <fullName evidence="4">NUDIX domain-containing protein</fullName>
    </submittedName>
</protein>
<evidence type="ECO:0000256" key="1">
    <source>
        <dbReference type="ARBA" id="ARBA00001946"/>
    </source>
</evidence>
<dbReference type="GO" id="GO:0016787">
    <property type="term" value="F:hydrolase activity"/>
    <property type="evidence" value="ECO:0007669"/>
    <property type="project" value="UniProtKB-KW"/>
</dbReference>
<dbReference type="PROSITE" id="PS00893">
    <property type="entry name" value="NUDIX_BOX"/>
    <property type="match status" value="1"/>
</dbReference>